<dbReference type="GeneID" id="20201672"/>
<dbReference type="OrthoDB" id="6778712at2759"/>
<dbReference type="RefSeq" id="XP_009010286.1">
    <property type="nucleotide sequence ID" value="XM_009012038.1"/>
</dbReference>
<keyword evidence="3" id="KW-1185">Reference proteome</keyword>
<dbReference type="EnsemblMetazoa" id="HelroT166845">
    <property type="protein sequence ID" value="HelroP166845"/>
    <property type="gene ID" value="HelroG166845"/>
</dbReference>
<dbReference type="EMBL" id="KB095812">
    <property type="protein sequence ID" value="ESO11798.1"/>
    <property type="molecule type" value="Genomic_DNA"/>
</dbReference>
<reference evidence="1 3" key="2">
    <citation type="journal article" date="2013" name="Nature">
        <title>Insights into bilaterian evolution from three spiralian genomes.</title>
        <authorList>
            <person name="Simakov O."/>
            <person name="Marletaz F."/>
            <person name="Cho S.J."/>
            <person name="Edsinger-Gonzales E."/>
            <person name="Havlak P."/>
            <person name="Hellsten U."/>
            <person name="Kuo D.H."/>
            <person name="Larsson T."/>
            <person name="Lv J."/>
            <person name="Arendt D."/>
            <person name="Savage R."/>
            <person name="Osoegawa K."/>
            <person name="de Jong P."/>
            <person name="Grimwood J."/>
            <person name="Chapman J.A."/>
            <person name="Shapiro H."/>
            <person name="Aerts A."/>
            <person name="Otillar R.P."/>
            <person name="Terry A.Y."/>
            <person name="Boore J.L."/>
            <person name="Grigoriev I.V."/>
            <person name="Lindberg D.R."/>
            <person name="Seaver E.C."/>
            <person name="Weisblat D.A."/>
            <person name="Putnam N.H."/>
            <person name="Rokhsar D.S."/>
        </authorList>
    </citation>
    <scope>NUCLEOTIDE SEQUENCE</scope>
</reference>
<dbReference type="InParanoid" id="T1EYM2"/>
<reference evidence="3" key="1">
    <citation type="submission" date="2012-12" db="EMBL/GenBank/DDBJ databases">
        <authorList>
            <person name="Hellsten U."/>
            <person name="Grimwood J."/>
            <person name="Chapman J.A."/>
            <person name="Shapiro H."/>
            <person name="Aerts A."/>
            <person name="Otillar R.P."/>
            <person name="Terry A.Y."/>
            <person name="Boore J.L."/>
            <person name="Simakov O."/>
            <person name="Marletaz F."/>
            <person name="Cho S.-J."/>
            <person name="Edsinger-Gonzales E."/>
            <person name="Havlak P."/>
            <person name="Kuo D.-H."/>
            <person name="Larsson T."/>
            <person name="Lv J."/>
            <person name="Arendt D."/>
            <person name="Savage R."/>
            <person name="Osoegawa K."/>
            <person name="de Jong P."/>
            <person name="Lindberg D.R."/>
            <person name="Seaver E.C."/>
            <person name="Weisblat D.A."/>
            <person name="Putnam N.H."/>
            <person name="Grigoriev I.V."/>
            <person name="Rokhsar D.S."/>
        </authorList>
    </citation>
    <scope>NUCLEOTIDE SEQUENCE</scope>
</reference>
<gene>
    <name evidence="2" type="primary">20201672</name>
    <name evidence="1" type="ORF">HELRODRAFT_166845</name>
</gene>
<sequence length="228" mass="26159">MSAYRSHDPVSNPAVLQVHQGNRPLANPAVHPFEAENIFFDARKRKFYDFMKKFVCSPSTSSTQMIDSTSGSSSTDISDENEIRIIETLRRSGKKFQQMRGHLQNLATACDRTEISDRSDAFIVNVALLDSNVIGTDDSSKVIDRSKIRRERKKVRKHLQYAEDNKIITAIYFDDRKDKTLVMTTRTIQHIKKLLLRSIFLSCQSQILNTSVISLLILEKQIRLKKHC</sequence>
<evidence type="ECO:0000313" key="2">
    <source>
        <dbReference type="EnsemblMetazoa" id="HelroP166845"/>
    </source>
</evidence>
<dbReference type="EMBL" id="AMQM01002578">
    <property type="status" value="NOT_ANNOTATED_CDS"/>
    <property type="molecule type" value="Genomic_DNA"/>
</dbReference>
<dbReference type="HOGENOM" id="CLU_1215916_0_0_1"/>
<reference evidence="2" key="3">
    <citation type="submission" date="2015-06" db="UniProtKB">
        <authorList>
            <consortium name="EnsemblMetazoa"/>
        </authorList>
    </citation>
    <scope>IDENTIFICATION</scope>
</reference>
<protein>
    <submittedName>
        <fullName evidence="1 2">Uncharacterized protein</fullName>
    </submittedName>
</protein>
<accession>T1EYM2</accession>
<evidence type="ECO:0000313" key="3">
    <source>
        <dbReference type="Proteomes" id="UP000015101"/>
    </source>
</evidence>
<evidence type="ECO:0000313" key="1">
    <source>
        <dbReference type="EMBL" id="ESO11798.1"/>
    </source>
</evidence>
<dbReference type="AlphaFoldDB" id="T1EYM2"/>
<name>T1EYM2_HELRO</name>
<dbReference type="CTD" id="20201672"/>
<dbReference type="KEGG" id="hro:HELRODRAFT_166845"/>
<dbReference type="Proteomes" id="UP000015101">
    <property type="component" value="Unassembled WGS sequence"/>
</dbReference>
<organism evidence="2 3">
    <name type="scientific">Helobdella robusta</name>
    <name type="common">Californian leech</name>
    <dbReference type="NCBI Taxonomy" id="6412"/>
    <lineage>
        <taxon>Eukaryota</taxon>
        <taxon>Metazoa</taxon>
        <taxon>Spiralia</taxon>
        <taxon>Lophotrochozoa</taxon>
        <taxon>Annelida</taxon>
        <taxon>Clitellata</taxon>
        <taxon>Hirudinea</taxon>
        <taxon>Rhynchobdellida</taxon>
        <taxon>Glossiphoniidae</taxon>
        <taxon>Helobdella</taxon>
    </lineage>
</organism>
<proteinExistence type="predicted"/>